<dbReference type="Proteomes" id="UP001164250">
    <property type="component" value="Chromosome 5"/>
</dbReference>
<sequence length="215" mass="24313">MDKRVEQLEKEVQSLSGGQQTIINQLKEFFSQLNTRIDQISRQEGESFGAKTRLSGAHGSSSGDGSHSTYTPKLVKLIFPRFNGQEDPTIWICQVEQFFQFHDTPSTNEVSLILSFRRRRPIMQQGSVEEYQTKFEKLLSKTGHLAHERQVSCFISGLKDNIKTEVQAGRPSTLSSAIRLAKLYEARNKAHYLVLSKVSSTNYEAQSSPENNANQ</sequence>
<keyword evidence="2" id="KW-1185">Reference proteome</keyword>
<evidence type="ECO:0000313" key="1">
    <source>
        <dbReference type="EMBL" id="KAJ0096274.1"/>
    </source>
</evidence>
<reference evidence="2" key="1">
    <citation type="journal article" date="2023" name="G3 (Bethesda)">
        <title>Genome assembly and association tests identify interacting loci associated with vigor, precocity, and sex in interspecific pistachio rootstocks.</title>
        <authorList>
            <person name="Palmer W."/>
            <person name="Jacygrad E."/>
            <person name="Sagayaradj S."/>
            <person name="Cavanaugh K."/>
            <person name="Han R."/>
            <person name="Bertier L."/>
            <person name="Beede B."/>
            <person name="Kafkas S."/>
            <person name="Golino D."/>
            <person name="Preece J."/>
            <person name="Michelmore R."/>
        </authorList>
    </citation>
    <scope>NUCLEOTIDE SEQUENCE [LARGE SCALE GENOMIC DNA]</scope>
</reference>
<name>A0ACC1BBM1_9ROSI</name>
<gene>
    <name evidence="1" type="ORF">Patl1_28900</name>
</gene>
<proteinExistence type="predicted"/>
<evidence type="ECO:0000313" key="2">
    <source>
        <dbReference type="Proteomes" id="UP001164250"/>
    </source>
</evidence>
<comment type="caution">
    <text evidence="1">The sequence shown here is derived from an EMBL/GenBank/DDBJ whole genome shotgun (WGS) entry which is preliminary data.</text>
</comment>
<accession>A0ACC1BBM1</accession>
<organism evidence="1 2">
    <name type="scientific">Pistacia atlantica</name>
    <dbReference type="NCBI Taxonomy" id="434234"/>
    <lineage>
        <taxon>Eukaryota</taxon>
        <taxon>Viridiplantae</taxon>
        <taxon>Streptophyta</taxon>
        <taxon>Embryophyta</taxon>
        <taxon>Tracheophyta</taxon>
        <taxon>Spermatophyta</taxon>
        <taxon>Magnoliopsida</taxon>
        <taxon>eudicotyledons</taxon>
        <taxon>Gunneridae</taxon>
        <taxon>Pentapetalae</taxon>
        <taxon>rosids</taxon>
        <taxon>malvids</taxon>
        <taxon>Sapindales</taxon>
        <taxon>Anacardiaceae</taxon>
        <taxon>Pistacia</taxon>
    </lineage>
</organism>
<protein>
    <submittedName>
        <fullName evidence="1">Uncharacterized protein</fullName>
    </submittedName>
</protein>
<dbReference type="EMBL" id="CM047901">
    <property type="protein sequence ID" value="KAJ0096274.1"/>
    <property type="molecule type" value="Genomic_DNA"/>
</dbReference>